<feature type="region of interest" description="Disordered" evidence="1">
    <location>
        <begin position="1"/>
        <end position="22"/>
    </location>
</feature>
<name>A0ABY1FP07_9GAMM</name>
<evidence type="ECO:0000256" key="1">
    <source>
        <dbReference type="SAM" id="MobiDB-lite"/>
    </source>
</evidence>
<organism evidence="2 3">
    <name type="scientific">Marinobacter salarius</name>
    <dbReference type="NCBI Taxonomy" id="1420917"/>
    <lineage>
        <taxon>Bacteria</taxon>
        <taxon>Pseudomonadati</taxon>
        <taxon>Pseudomonadota</taxon>
        <taxon>Gammaproteobacteria</taxon>
        <taxon>Pseudomonadales</taxon>
        <taxon>Marinobacteraceae</taxon>
        <taxon>Marinobacter</taxon>
    </lineage>
</organism>
<dbReference type="Gene3D" id="1.10.340.30">
    <property type="entry name" value="Hypothetical protein, domain 2"/>
    <property type="match status" value="1"/>
</dbReference>
<evidence type="ECO:0000313" key="3">
    <source>
        <dbReference type="Proteomes" id="UP000199211"/>
    </source>
</evidence>
<dbReference type="InterPro" id="IPR005019">
    <property type="entry name" value="Adenine_glyco"/>
</dbReference>
<keyword evidence="3" id="KW-1185">Reference proteome</keyword>
<reference evidence="2 3" key="1">
    <citation type="submission" date="2016-10" db="EMBL/GenBank/DDBJ databases">
        <authorList>
            <person name="Varghese N."/>
            <person name="Submissions S."/>
        </authorList>
    </citation>
    <scope>NUCLEOTIDE SEQUENCE [LARGE SCALE GENOMIC DNA]</scope>
    <source>
        <strain evidence="2 3">DSM 26291</strain>
    </source>
</reference>
<protein>
    <submittedName>
        <fullName evidence="2">DNA-3-methyladenine glycosylase I</fullName>
    </submittedName>
</protein>
<feature type="compositionally biased region" description="Polar residues" evidence="1">
    <location>
        <begin position="1"/>
        <end position="17"/>
    </location>
</feature>
<sequence>MAGTSTVYSRNPHGSTNLRREGRTMDNQQRCPWCGDDPLYVYYHDTVWGRPEYDDLALFEKLCLDGQQAGLSWITILKKQDNYRAAYDHFDPEKIVRYDEAKVDALMQDTGIVRNRLKVESIIRNARGYLELRDQGHSFRDFLWSFVGGEPIQNHWQRFADVPVYTPEAEAMSKALKKRGFNFVGPTIVYAFMQATGMVNDHLVQCPQHAACRELADNV</sequence>
<dbReference type="PANTHER" id="PTHR30037">
    <property type="entry name" value="DNA-3-METHYLADENINE GLYCOSYLASE 1"/>
    <property type="match status" value="1"/>
</dbReference>
<evidence type="ECO:0000313" key="2">
    <source>
        <dbReference type="EMBL" id="SFL75650.1"/>
    </source>
</evidence>
<dbReference type="InterPro" id="IPR011257">
    <property type="entry name" value="DNA_glycosylase"/>
</dbReference>
<dbReference type="NCBIfam" id="TIGR00624">
    <property type="entry name" value="tag"/>
    <property type="match status" value="1"/>
</dbReference>
<comment type="caution">
    <text evidence="2">The sequence shown here is derived from an EMBL/GenBank/DDBJ whole genome shotgun (WGS) entry which is preliminary data.</text>
</comment>
<dbReference type="SUPFAM" id="SSF48150">
    <property type="entry name" value="DNA-glycosylase"/>
    <property type="match status" value="1"/>
</dbReference>
<dbReference type="Proteomes" id="UP000199211">
    <property type="component" value="Unassembled WGS sequence"/>
</dbReference>
<gene>
    <name evidence="2" type="ORF">SAMN04487868_10926</name>
</gene>
<dbReference type="InterPro" id="IPR004597">
    <property type="entry name" value="Tag"/>
</dbReference>
<dbReference type="Pfam" id="PF03352">
    <property type="entry name" value="Adenine_glyco"/>
    <property type="match status" value="1"/>
</dbReference>
<dbReference type="PANTHER" id="PTHR30037:SF4">
    <property type="entry name" value="DNA-3-METHYLADENINE GLYCOSYLASE I"/>
    <property type="match status" value="1"/>
</dbReference>
<dbReference type="EMBL" id="FOTV01000009">
    <property type="protein sequence ID" value="SFL75650.1"/>
    <property type="molecule type" value="Genomic_DNA"/>
</dbReference>
<accession>A0ABY1FP07</accession>
<dbReference type="InterPro" id="IPR052891">
    <property type="entry name" value="DNA-3mA_glycosylase"/>
</dbReference>
<proteinExistence type="predicted"/>